<evidence type="ECO:0000313" key="2">
    <source>
        <dbReference type="EMBL" id="BAM14075.1"/>
    </source>
</evidence>
<dbReference type="PANTHER" id="PTHR46696">
    <property type="entry name" value="P450, PUTATIVE (EUROFUNG)-RELATED"/>
    <property type="match status" value="1"/>
</dbReference>
<dbReference type="PANTHER" id="PTHR46696:SF1">
    <property type="entry name" value="CYTOCHROME P450 YJIB-RELATED"/>
    <property type="match status" value="1"/>
</dbReference>
<dbReference type="InterPro" id="IPR001128">
    <property type="entry name" value="Cyt_P450"/>
</dbReference>
<comment type="similarity">
    <text evidence="1">Belongs to the cytochrome P450 family.</text>
</comment>
<dbReference type="InterPro" id="IPR036396">
    <property type="entry name" value="Cyt_P450_sf"/>
</dbReference>
<evidence type="ECO:0000256" key="1">
    <source>
        <dbReference type="ARBA" id="ARBA00010617"/>
    </source>
</evidence>
<sequence>MTATTTPSPLADAAIVPDPYPVYAELRRREPVHWCEGLGAWAVLRYADCSAALKDPRLKAERMAEVLEAKFPGQPLPPENIYHRFTKNTMMYTDAARHEALRRSTHAGFTRAAHDHYSRVIERVAADLVSSVPKDAKEIDAVSALAARMPVRSAVQAFGVPEEDLDFVIPCVDTLMTYWSGPQDQPVELGCLLDLLTGLHVYASELVEGKRGKALPETVIARLAAAQDGLTETTPAQTVHQLVLLFIALFAPTTPGSISSGMLAFARNPHQIERFLASPSCVDNTANEVVRYNASNQFTWRVATTDLDVAGVRIGKGQAVALFLGAANRDPEVFERPGVFDLDRPDSGRHLSYGLGIHSCLGRQIANLQIKWFFTALLTRFPGIRPVGEPVWNTNLEFRSLRSLPLRLS</sequence>
<dbReference type="InterPro" id="IPR002397">
    <property type="entry name" value="Cyt_P450_B"/>
</dbReference>
<dbReference type="NCBIfam" id="TIGR04458">
    <property type="entry name" value="CYP450_TxtE"/>
    <property type="match status" value="1"/>
</dbReference>
<dbReference type="GO" id="GO:0020037">
    <property type="term" value="F:heme binding"/>
    <property type="evidence" value="ECO:0007669"/>
    <property type="project" value="InterPro"/>
</dbReference>
<dbReference type="Gene3D" id="1.10.630.10">
    <property type="entry name" value="Cytochrome P450"/>
    <property type="match status" value="1"/>
</dbReference>
<dbReference type="GO" id="GO:0005506">
    <property type="term" value="F:iron ion binding"/>
    <property type="evidence" value="ECO:0007669"/>
    <property type="project" value="InterPro"/>
</dbReference>
<accession>I2FGE0</accession>
<protein>
    <submittedName>
        <fullName evidence="2">Putative cytochrome P450</fullName>
    </submittedName>
</protein>
<reference evidence="2" key="1">
    <citation type="journal article" date="2012" name="Antimicrob. Agents Chemother.">
        <title>Heme protein and hydroxyarginase necessary for biosynthesis of D-cycloserine.</title>
        <authorList>
            <person name="Kumagai T."/>
            <person name="Takagi K."/>
            <person name="Koyama Y."/>
            <person name="Matoba Y."/>
            <person name="Oda K."/>
            <person name="Noda M."/>
            <person name="Sugiyama M."/>
        </authorList>
    </citation>
    <scope>NUCLEOTIDE SEQUENCE</scope>
    <source>
        <strain evidence="2">ATCC 11924</strain>
    </source>
</reference>
<dbReference type="SUPFAM" id="SSF48264">
    <property type="entry name" value="Cytochrome P450"/>
    <property type="match status" value="1"/>
</dbReference>
<dbReference type="InterPro" id="IPR031023">
    <property type="entry name" value="CYP450_TxtE"/>
</dbReference>
<dbReference type="AlphaFoldDB" id="I2FGE0"/>
<proteinExistence type="inferred from homology"/>
<dbReference type="EMBL" id="AB678406">
    <property type="protein sequence ID" value="BAM14075.1"/>
    <property type="molecule type" value="Genomic_DNA"/>
</dbReference>
<name>I2FGE0_STRLA</name>
<organism evidence="2">
    <name type="scientific">Streptomyces lavendulae</name>
    <dbReference type="NCBI Taxonomy" id="1914"/>
    <lineage>
        <taxon>Bacteria</taxon>
        <taxon>Bacillati</taxon>
        <taxon>Actinomycetota</taxon>
        <taxon>Actinomycetes</taxon>
        <taxon>Kitasatosporales</taxon>
        <taxon>Streptomycetaceae</taxon>
        <taxon>Streptomyces</taxon>
    </lineage>
</organism>
<dbReference type="GO" id="GO:0004497">
    <property type="term" value="F:monooxygenase activity"/>
    <property type="evidence" value="ECO:0007669"/>
    <property type="project" value="InterPro"/>
</dbReference>
<dbReference type="Pfam" id="PF00067">
    <property type="entry name" value="p450"/>
    <property type="match status" value="1"/>
</dbReference>
<dbReference type="GO" id="GO:0016705">
    <property type="term" value="F:oxidoreductase activity, acting on paired donors, with incorporation or reduction of molecular oxygen"/>
    <property type="evidence" value="ECO:0007669"/>
    <property type="project" value="InterPro"/>
</dbReference>
<dbReference type="PRINTS" id="PR00359">
    <property type="entry name" value="BP450"/>
</dbReference>